<dbReference type="EMBL" id="CP009287">
    <property type="protein sequence ID" value="AIQ67323.1"/>
    <property type="molecule type" value="Genomic_DNA"/>
</dbReference>
<dbReference type="STRING" id="189425.PGRAT_06470"/>
<dbReference type="RefSeq" id="WP_025708946.1">
    <property type="nucleotide sequence ID" value="NZ_CP009287.1"/>
</dbReference>
<accession>A0A089M760</accession>
<dbReference type="AlphaFoldDB" id="A0A089M760"/>
<evidence type="ECO:0000313" key="2">
    <source>
        <dbReference type="Proteomes" id="UP000029500"/>
    </source>
</evidence>
<evidence type="ECO:0000313" key="1">
    <source>
        <dbReference type="EMBL" id="AIQ67323.1"/>
    </source>
</evidence>
<reference evidence="1 2" key="1">
    <citation type="submission" date="2014-08" db="EMBL/GenBank/DDBJ databases">
        <title>Comparative genomics of the Paenibacillus odorifer group.</title>
        <authorList>
            <person name="den Bakker H.C."/>
            <person name="Tsai Y.-C."/>
            <person name="Martin N."/>
            <person name="Korlach J."/>
            <person name="Wiedmann M."/>
        </authorList>
    </citation>
    <scope>NUCLEOTIDE SEQUENCE [LARGE SCALE GENOMIC DNA]</scope>
    <source>
        <strain evidence="1 2">DSM 15220</strain>
    </source>
</reference>
<gene>
    <name evidence="1" type="ORF">PGRAT_06470</name>
</gene>
<name>A0A089M760_9BACL</name>
<evidence type="ECO:0008006" key="3">
    <source>
        <dbReference type="Google" id="ProtNLM"/>
    </source>
</evidence>
<dbReference type="KEGG" id="pgm:PGRAT_06470"/>
<proteinExistence type="predicted"/>
<keyword evidence="2" id="KW-1185">Reference proteome</keyword>
<dbReference type="HOGENOM" id="CLU_2370158_0_0_9"/>
<dbReference type="eggNOG" id="COG1032">
    <property type="taxonomic scope" value="Bacteria"/>
</dbReference>
<dbReference type="Proteomes" id="UP000029500">
    <property type="component" value="Chromosome"/>
</dbReference>
<organism evidence="1 2">
    <name type="scientific">Paenibacillus graminis</name>
    <dbReference type="NCBI Taxonomy" id="189425"/>
    <lineage>
        <taxon>Bacteria</taxon>
        <taxon>Bacillati</taxon>
        <taxon>Bacillota</taxon>
        <taxon>Bacilli</taxon>
        <taxon>Bacillales</taxon>
        <taxon>Paenibacillaceae</taxon>
        <taxon>Paenibacillus</taxon>
    </lineage>
</organism>
<sequence length="95" mass="11243">MTVSLLTPLPRTPVYAQMKQEQCLLHEDWILYNGKTDVVFHPRGMTSAQLYEGYLDFRRRFYSLPSFIRRMRVSRTHPVYNFVMNLGLCLAIKQS</sequence>
<protein>
    <recommendedName>
        <fullName evidence="3">DUF4070 domain-containing protein</fullName>
    </recommendedName>
</protein>